<evidence type="ECO:0000313" key="3">
    <source>
        <dbReference type="EMBL" id="SHI04795.1"/>
    </source>
</evidence>
<feature type="compositionally biased region" description="Polar residues" evidence="2">
    <location>
        <begin position="32"/>
        <end position="41"/>
    </location>
</feature>
<dbReference type="RefSeq" id="WP_073386620.1">
    <property type="nucleotide sequence ID" value="NZ_FQXK01000010.1"/>
</dbReference>
<dbReference type="EMBL" id="FQXK01000010">
    <property type="protein sequence ID" value="SHI04795.1"/>
    <property type="molecule type" value="Genomic_DNA"/>
</dbReference>
<accession>A0A1M5XY95</accession>
<dbReference type="Proteomes" id="UP000184278">
    <property type="component" value="Unassembled WGS sequence"/>
</dbReference>
<dbReference type="OrthoDB" id="1997688at2"/>
<dbReference type="STRING" id="1121131.SAMN02745229_01404"/>
<dbReference type="AlphaFoldDB" id="A0A1M5XY95"/>
<dbReference type="GeneID" id="89511487"/>
<evidence type="ECO:0000256" key="2">
    <source>
        <dbReference type="SAM" id="MobiDB-lite"/>
    </source>
</evidence>
<evidence type="ECO:0000313" key="4">
    <source>
        <dbReference type="Proteomes" id="UP000184278"/>
    </source>
</evidence>
<feature type="compositionally biased region" description="Basic and acidic residues" evidence="2">
    <location>
        <begin position="225"/>
        <end position="294"/>
    </location>
</feature>
<name>A0A1M5XY95_BUTFI</name>
<keyword evidence="4" id="KW-1185">Reference proteome</keyword>
<sequence length="347" mass="38799">MRIQQNTDVQINPFQNQDNVRTAAGAGKNAHKSGNLSSVSGANLKGESLVQQRQGLARKQALKVVSDAFGGEKKLDAQMQSIKDEIKRLQDEINEKTANTMENDARLKELQEAYGIDPDSEENNELSKLAFKMNNSKDGLSDEEKSKMSEYQRQALYYVAKNQQNSLDIDRAKAQQMGNVQGFADMKRERAKSQDMLKAQDEAEDIMEAAGEEAIALLTQEAVEHVDEEQKEREEEAKEAAEKKKEEKKEEAKKLEKEAMQQEMIENIKEHAMESQRTSADTKRAIARRERAEADSIGAEDTQRTIISEGASMEDAQNAVNSEITNILNKLSLLSNDVKGSSVDSQI</sequence>
<protein>
    <submittedName>
        <fullName evidence="3">Uncharacterized protein</fullName>
    </submittedName>
</protein>
<feature type="region of interest" description="Disordered" evidence="2">
    <location>
        <begin position="1"/>
        <end position="41"/>
    </location>
</feature>
<feature type="region of interest" description="Disordered" evidence="2">
    <location>
        <begin position="225"/>
        <end position="304"/>
    </location>
</feature>
<evidence type="ECO:0000256" key="1">
    <source>
        <dbReference type="SAM" id="Coils"/>
    </source>
</evidence>
<keyword evidence="1" id="KW-0175">Coiled coil</keyword>
<proteinExistence type="predicted"/>
<feature type="compositionally biased region" description="Polar residues" evidence="2">
    <location>
        <begin position="1"/>
        <end position="20"/>
    </location>
</feature>
<organism evidence="3 4">
    <name type="scientific">Butyrivibrio fibrisolvens DSM 3071</name>
    <dbReference type="NCBI Taxonomy" id="1121131"/>
    <lineage>
        <taxon>Bacteria</taxon>
        <taxon>Bacillati</taxon>
        <taxon>Bacillota</taxon>
        <taxon>Clostridia</taxon>
        <taxon>Lachnospirales</taxon>
        <taxon>Lachnospiraceae</taxon>
        <taxon>Butyrivibrio</taxon>
    </lineage>
</organism>
<gene>
    <name evidence="3" type="ORF">SAMN02745229_01404</name>
</gene>
<feature type="coiled-coil region" evidence="1">
    <location>
        <begin position="72"/>
        <end position="99"/>
    </location>
</feature>
<reference evidence="4" key="1">
    <citation type="submission" date="2016-11" db="EMBL/GenBank/DDBJ databases">
        <authorList>
            <person name="Varghese N."/>
            <person name="Submissions S."/>
        </authorList>
    </citation>
    <scope>NUCLEOTIDE SEQUENCE [LARGE SCALE GENOMIC DNA]</scope>
    <source>
        <strain evidence="4">DSM 3071</strain>
    </source>
</reference>